<dbReference type="PROSITE" id="PS00455">
    <property type="entry name" value="AMP_BINDING"/>
    <property type="match status" value="1"/>
</dbReference>
<dbReference type="GO" id="GO:0016020">
    <property type="term" value="C:membrane"/>
    <property type="evidence" value="ECO:0007669"/>
    <property type="project" value="UniProtKB-SubCell"/>
</dbReference>
<keyword evidence="4" id="KW-0436">Ligase</keyword>
<feature type="domain" description="AMP-dependent synthetase/ligase" evidence="9">
    <location>
        <begin position="33"/>
        <end position="422"/>
    </location>
</feature>
<dbReference type="PANTHER" id="PTHR43767:SF8">
    <property type="entry name" value="LONG-CHAIN-FATTY-ACID--COA LIGASE"/>
    <property type="match status" value="1"/>
</dbReference>
<accession>A0A381X2Y5</accession>
<dbReference type="Gene3D" id="3.40.50.980">
    <property type="match status" value="2"/>
</dbReference>
<evidence type="ECO:0000256" key="3">
    <source>
        <dbReference type="ARBA" id="ARBA00006432"/>
    </source>
</evidence>
<dbReference type="InterPro" id="IPR000873">
    <property type="entry name" value="AMP-dep_synth/lig_dom"/>
</dbReference>
<evidence type="ECO:0000256" key="4">
    <source>
        <dbReference type="ARBA" id="ARBA00022598"/>
    </source>
</evidence>
<sequence>MNINSDKPWLKNYPEGVSSNINFDEYSSLVDMFEKTCNRFSSNKAFTNFGVSFTFKEIYQKSSNLASFFQNELNLSQGSRVAIMMPNILQYPISTFGILKAGLIVENINPLYTARELETQLINSKSETIIILENFAHLIEKIIHKTVVKNIIITSAGELLGIKGFLINFVLRKIKKMVPEYKIDKFYTFSKIIEKNDKYENKKVSSELDDVAFLQYTGGTSGTIKAAMLTHRNILSNVLQVKEWLGPHLKYGEDIAICALPLYHIFALTCNSLTFFNFGANNILITNPRDIKSFVKELKKHQFTFISGVNTLFNKLLLDNDFKNCDFSKLRISLAGGMQVQKKVAEKWQLVTKNVLSVGYGLSETSPAASIDPIGVEKFSDSLGLPLPSTEISIQDDNGKHLNFNEPGEICIRGPQVMKGYWNNTEETNNVMTSDGWFKTGDVGTMNEEGYTKIVDRKKDMIIVSGFNVYPNEIEEIAMMNDKIFEAGCIGVKDVDGNENVKLYISKVPGKNLNTEEVIDYCKKYLTGYKIPKFVEFIDEIPKSNVGKILRRELRKRDNG</sequence>
<dbReference type="Gene3D" id="3.30.300.30">
    <property type="match status" value="1"/>
</dbReference>
<dbReference type="AlphaFoldDB" id="A0A381X2Y5"/>
<evidence type="ECO:0000256" key="8">
    <source>
        <dbReference type="ARBA" id="ARBA00042773"/>
    </source>
</evidence>
<protein>
    <recommendedName>
        <fullName evidence="7">Long-chain-fatty-acid--CoA ligase</fullName>
        <ecNumber evidence="6">6.2.1.3</ecNumber>
    </recommendedName>
    <alternativeName>
        <fullName evidence="8">Long-chain acyl-CoA synthetase</fullName>
    </alternativeName>
</protein>
<evidence type="ECO:0000256" key="1">
    <source>
        <dbReference type="ARBA" id="ARBA00004170"/>
    </source>
</evidence>
<dbReference type="Pfam" id="PF00501">
    <property type="entry name" value="AMP-binding"/>
    <property type="match status" value="1"/>
</dbReference>
<dbReference type="PANTHER" id="PTHR43767">
    <property type="entry name" value="LONG-CHAIN-FATTY-ACID--COA LIGASE"/>
    <property type="match status" value="1"/>
</dbReference>
<organism evidence="11">
    <name type="scientific">marine metagenome</name>
    <dbReference type="NCBI Taxonomy" id="408172"/>
    <lineage>
        <taxon>unclassified sequences</taxon>
        <taxon>metagenomes</taxon>
        <taxon>ecological metagenomes</taxon>
    </lineage>
</organism>
<dbReference type="FunFam" id="3.40.50.12780:FF:000003">
    <property type="entry name" value="Long-chain-fatty-acid--CoA ligase FadD"/>
    <property type="match status" value="1"/>
</dbReference>
<dbReference type="InterPro" id="IPR050237">
    <property type="entry name" value="ATP-dep_AMP-bd_enzyme"/>
</dbReference>
<keyword evidence="5" id="KW-0472">Membrane</keyword>
<name>A0A381X2Y5_9ZZZZ</name>
<evidence type="ECO:0000256" key="5">
    <source>
        <dbReference type="ARBA" id="ARBA00023136"/>
    </source>
</evidence>
<comment type="pathway">
    <text evidence="2">Lipid metabolism; fatty acid beta-oxidation.</text>
</comment>
<comment type="similarity">
    <text evidence="3">Belongs to the ATP-dependent AMP-binding enzyme family.</text>
</comment>
<dbReference type="InterPro" id="IPR025110">
    <property type="entry name" value="AMP-bd_C"/>
</dbReference>
<evidence type="ECO:0000259" key="9">
    <source>
        <dbReference type="Pfam" id="PF00501"/>
    </source>
</evidence>
<evidence type="ECO:0000256" key="7">
    <source>
        <dbReference type="ARBA" id="ARBA00039545"/>
    </source>
</evidence>
<dbReference type="GO" id="GO:0004467">
    <property type="term" value="F:long-chain fatty acid-CoA ligase activity"/>
    <property type="evidence" value="ECO:0007669"/>
    <property type="project" value="UniProtKB-EC"/>
</dbReference>
<dbReference type="Gene3D" id="2.30.38.10">
    <property type="entry name" value="Luciferase, Domain 3"/>
    <property type="match status" value="1"/>
</dbReference>
<evidence type="ECO:0000256" key="6">
    <source>
        <dbReference type="ARBA" id="ARBA00026121"/>
    </source>
</evidence>
<dbReference type="SUPFAM" id="SSF56801">
    <property type="entry name" value="Acetyl-CoA synthetase-like"/>
    <property type="match status" value="1"/>
</dbReference>
<dbReference type="EC" id="6.2.1.3" evidence="6"/>
<evidence type="ECO:0000256" key="2">
    <source>
        <dbReference type="ARBA" id="ARBA00005005"/>
    </source>
</evidence>
<dbReference type="EMBL" id="UINC01013657">
    <property type="protein sequence ID" value="SVA58851.1"/>
    <property type="molecule type" value="Genomic_DNA"/>
</dbReference>
<evidence type="ECO:0000259" key="10">
    <source>
        <dbReference type="Pfam" id="PF13193"/>
    </source>
</evidence>
<proteinExistence type="inferred from homology"/>
<reference evidence="11" key="1">
    <citation type="submission" date="2018-05" db="EMBL/GenBank/DDBJ databases">
        <authorList>
            <person name="Lanie J.A."/>
            <person name="Ng W.-L."/>
            <person name="Kazmierczak K.M."/>
            <person name="Andrzejewski T.M."/>
            <person name="Davidsen T.M."/>
            <person name="Wayne K.J."/>
            <person name="Tettelin H."/>
            <person name="Glass J.I."/>
            <person name="Rusch D."/>
            <person name="Podicherti R."/>
            <person name="Tsui H.-C.T."/>
            <person name="Winkler M.E."/>
        </authorList>
    </citation>
    <scope>NUCLEOTIDE SEQUENCE</scope>
</reference>
<dbReference type="InterPro" id="IPR045851">
    <property type="entry name" value="AMP-bd_C_sf"/>
</dbReference>
<feature type="domain" description="AMP-binding enzyme C-terminal" evidence="10">
    <location>
        <begin position="473"/>
        <end position="548"/>
    </location>
</feature>
<dbReference type="CDD" id="cd05936">
    <property type="entry name" value="FC-FACS_FadD_like"/>
    <property type="match status" value="1"/>
</dbReference>
<dbReference type="Pfam" id="PF13193">
    <property type="entry name" value="AMP-binding_C"/>
    <property type="match status" value="1"/>
</dbReference>
<comment type="subcellular location">
    <subcellularLocation>
        <location evidence="1">Membrane</location>
        <topology evidence="1">Peripheral membrane protein</topology>
    </subcellularLocation>
</comment>
<gene>
    <name evidence="11" type="ORF">METZ01_LOCUS111705</name>
</gene>
<evidence type="ECO:0000313" key="11">
    <source>
        <dbReference type="EMBL" id="SVA58851.1"/>
    </source>
</evidence>
<dbReference type="InterPro" id="IPR020845">
    <property type="entry name" value="AMP-binding_CS"/>
</dbReference>